<proteinExistence type="inferred from homology"/>
<evidence type="ECO:0000256" key="3">
    <source>
        <dbReference type="ARBA" id="ARBA00022679"/>
    </source>
</evidence>
<accession>A0A7R8W976</accession>
<dbReference type="PANTHER" id="PTHR48043:SF159">
    <property type="entry name" value="EG:EG0003.4 PROTEIN-RELATED"/>
    <property type="match status" value="1"/>
</dbReference>
<dbReference type="OrthoDB" id="5835829at2759"/>
<dbReference type="Gene3D" id="3.40.50.2000">
    <property type="entry name" value="Glycogen Phosphorylase B"/>
    <property type="match status" value="1"/>
</dbReference>
<name>A0A7R8W976_9CRUS</name>
<sequence length="389" mass="44394">MTLVSRGVSAAIWFLVVSSVIVEAKLGPNNIGCKNILLISPICARSHIHMYVVLADALADRCHNVTMLVSTPAKSHNTNVTQLTDTVFEEISNEIFHFRMNEIPSYSIPLIFAGGVYIMSIAKTVCERFMEVDLVQKMLKSDDHYDLLMVSPHLTEECVLSFVHKALVEAFRELQEFQILWKWEEFNATDMSKNVKLTKWAPQQDVLGHKNIKAFVTHGGLMSTQEATYHAVPMVTIPIGADQFFNTAYVKETLGSIQLLWGEITRDLVVKSIRTVANDKRYTAAAQERASILKEQLMTPLERGVYWTEYLIRHNGAPHLRNAGRDLNLVEYYSLDVYAFLLGMMLLVLLLTYYFLRTCYRCCLCGKKRQGSKELGRESKKRRRAKKEE</sequence>
<keyword evidence="2" id="KW-0328">Glycosyltransferase</keyword>
<dbReference type="CDD" id="cd03784">
    <property type="entry name" value="GT1_Gtf-like"/>
    <property type="match status" value="1"/>
</dbReference>
<organism evidence="4">
    <name type="scientific">Cyprideis torosa</name>
    <dbReference type="NCBI Taxonomy" id="163714"/>
    <lineage>
        <taxon>Eukaryota</taxon>
        <taxon>Metazoa</taxon>
        <taxon>Ecdysozoa</taxon>
        <taxon>Arthropoda</taxon>
        <taxon>Crustacea</taxon>
        <taxon>Oligostraca</taxon>
        <taxon>Ostracoda</taxon>
        <taxon>Podocopa</taxon>
        <taxon>Podocopida</taxon>
        <taxon>Cytherocopina</taxon>
        <taxon>Cytheroidea</taxon>
        <taxon>Cytherideidae</taxon>
        <taxon>Cyprideis</taxon>
    </lineage>
</organism>
<dbReference type="FunFam" id="3.40.50.2000:FF:000050">
    <property type="entry name" value="UDP-glucuronosyltransferase"/>
    <property type="match status" value="1"/>
</dbReference>
<dbReference type="SUPFAM" id="SSF53756">
    <property type="entry name" value="UDP-Glycosyltransferase/glycogen phosphorylase"/>
    <property type="match status" value="2"/>
</dbReference>
<dbReference type="GO" id="GO:0008194">
    <property type="term" value="F:UDP-glycosyltransferase activity"/>
    <property type="evidence" value="ECO:0007669"/>
    <property type="project" value="InterPro"/>
</dbReference>
<evidence type="ECO:0000256" key="1">
    <source>
        <dbReference type="ARBA" id="ARBA00009995"/>
    </source>
</evidence>
<reference evidence="4" key="1">
    <citation type="submission" date="2020-11" db="EMBL/GenBank/DDBJ databases">
        <authorList>
            <person name="Tran Van P."/>
        </authorList>
    </citation>
    <scope>NUCLEOTIDE SEQUENCE</scope>
</reference>
<dbReference type="PANTHER" id="PTHR48043">
    <property type="entry name" value="EG:EG0003.4 PROTEIN-RELATED"/>
    <property type="match status" value="1"/>
</dbReference>
<dbReference type="InterPro" id="IPR050271">
    <property type="entry name" value="UDP-glycosyltransferase"/>
</dbReference>
<evidence type="ECO:0000313" key="4">
    <source>
        <dbReference type="EMBL" id="CAD7224631.1"/>
    </source>
</evidence>
<dbReference type="Pfam" id="PF00201">
    <property type="entry name" value="UDPGT"/>
    <property type="match status" value="1"/>
</dbReference>
<evidence type="ECO:0000256" key="2">
    <source>
        <dbReference type="ARBA" id="ARBA00022676"/>
    </source>
</evidence>
<dbReference type="InterPro" id="IPR002213">
    <property type="entry name" value="UDP_glucos_trans"/>
</dbReference>
<protein>
    <submittedName>
        <fullName evidence="4">Uncharacterized protein</fullName>
    </submittedName>
</protein>
<comment type="similarity">
    <text evidence="1">Belongs to the UDP-glycosyltransferase family.</text>
</comment>
<gene>
    <name evidence="4" type="ORF">CTOB1V02_LOCUS2588</name>
</gene>
<keyword evidence="3" id="KW-0808">Transferase</keyword>
<dbReference type="EMBL" id="OB660410">
    <property type="protein sequence ID" value="CAD7224631.1"/>
    <property type="molecule type" value="Genomic_DNA"/>
</dbReference>
<dbReference type="AlphaFoldDB" id="A0A7R8W976"/>